<dbReference type="AlphaFoldDB" id="B2KDJ6"/>
<keyword evidence="1" id="KW-0812">Transmembrane</keyword>
<protein>
    <recommendedName>
        <fullName evidence="2">NTF2 fold domain-containing protein</fullName>
    </recommendedName>
</protein>
<dbReference type="EMBL" id="CP001055">
    <property type="protein sequence ID" value="ACC98592.1"/>
    <property type="molecule type" value="Genomic_DNA"/>
</dbReference>
<evidence type="ECO:0000313" key="3">
    <source>
        <dbReference type="EMBL" id="ACC98592.1"/>
    </source>
</evidence>
<dbReference type="InterPro" id="IPR028921">
    <property type="entry name" value="NTF2_fold_dom"/>
</dbReference>
<feature type="domain" description="NTF2 fold" evidence="2">
    <location>
        <begin position="82"/>
        <end position="147"/>
    </location>
</feature>
<proteinExistence type="predicted"/>
<dbReference type="HOGENOM" id="CLU_1765140_0_0_0"/>
<organism evidence="3 4">
    <name type="scientific">Elusimicrobium minutum (strain Pei191)</name>
    <dbReference type="NCBI Taxonomy" id="445932"/>
    <lineage>
        <taxon>Bacteria</taxon>
        <taxon>Pseudomonadati</taxon>
        <taxon>Elusimicrobiota</taxon>
        <taxon>Elusimicrobia</taxon>
        <taxon>Elusimicrobiales</taxon>
        <taxon>Elusimicrobiaceae</taxon>
        <taxon>Elusimicrobium</taxon>
    </lineage>
</organism>
<dbReference type="Pfam" id="PF15631">
    <property type="entry name" value="Imm-NTF2-2"/>
    <property type="match status" value="1"/>
</dbReference>
<evidence type="ECO:0000259" key="2">
    <source>
        <dbReference type="Pfam" id="PF15631"/>
    </source>
</evidence>
<keyword evidence="4" id="KW-1185">Reference proteome</keyword>
<reference evidence="3 4" key="1">
    <citation type="journal article" date="2009" name="Appl. Environ. Microbiol.">
        <title>Genomic analysis of 'Elusimicrobium minutum,' the first cultivated representative of the phylum 'Elusimicrobia' (formerly termite group 1).</title>
        <authorList>
            <person name="Herlemann D.P.R."/>
            <person name="Geissinger O."/>
            <person name="Ikeda-Ohtsubo W."/>
            <person name="Kunin V."/>
            <person name="Sun H."/>
            <person name="Lapidus A."/>
            <person name="Hugenholtz P."/>
            <person name="Brune A."/>
        </authorList>
    </citation>
    <scope>NUCLEOTIDE SEQUENCE [LARGE SCALE GENOMIC DNA]</scope>
    <source>
        <strain evidence="3 4">Pei191</strain>
    </source>
</reference>
<keyword evidence="1" id="KW-0472">Membrane</keyword>
<dbReference type="KEGG" id="emi:Emin_1039"/>
<dbReference type="Proteomes" id="UP000001029">
    <property type="component" value="Chromosome"/>
</dbReference>
<feature type="transmembrane region" description="Helical" evidence="1">
    <location>
        <begin position="12"/>
        <end position="40"/>
    </location>
</feature>
<name>B2KDJ6_ELUMP</name>
<dbReference type="OrthoDB" id="679072at2"/>
<keyword evidence="1" id="KW-1133">Transmembrane helix</keyword>
<accession>B2KDJ6</accession>
<evidence type="ECO:0000256" key="1">
    <source>
        <dbReference type="SAM" id="Phobius"/>
    </source>
</evidence>
<gene>
    <name evidence="3" type="ordered locus">Emin_1039</name>
</gene>
<evidence type="ECO:0000313" key="4">
    <source>
        <dbReference type="Proteomes" id="UP000001029"/>
    </source>
</evidence>
<sequence>MLNLCGRGLTIFAYCILILFIYSINMKTLKILIFLILIILTACKKEDVNGASKYCSMEKPILSTVSPATEPEIIVLFNEQSAIAAAEEELGYILGQELMSAQKPFKAAGCDNMWVVYGTNEVGTLSGAVHIILRKQDGKILQVFYEK</sequence>